<comment type="subcellular location">
    <subcellularLocation>
        <location evidence="1">Cell membrane</location>
        <topology evidence="1">Multi-pass membrane protein</topology>
    </subcellularLocation>
</comment>
<dbReference type="Gene3D" id="1.10.3720.10">
    <property type="entry name" value="MetI-like"/>
    <property type="match status" value="1"/>
</dbReference>
<dbReference type="AlphaFoldDB" id="A0A178M7Z5"/>
<keyword evidence="3" id="KW-1003">Cell membrane</keyword>
<feature type="transmembrane region" description="Helical" evidence="7">
    <location>
        <begin position="21"/>
        <end position="38"/>
    </location>
</feature>
<evidence type="ECO:0000256" key="1">
    <source>
        <dbReference type="ARBA" id="ARBA00004651"/>
    </source>
</evidence>
<feature type="domain" description="ABC transmembrane type-1" evidence="8">
    <location>
        <begin position="79"/>
        <end position="279"/>
    </location>
</feature>
<gene>
    <name evidence="9" type="ORF">A6A03_03125</name>
</gene>
<evidence type="ECO:0000256" key="4">
    <source>
        <dbReference type="ARBA" id="ARBA00022692"/>
    </source>
</evidence>
<evidence type="ECO:0000256" key="3">
    <source>
        <dbReference type="ARBA" id="ARBA00022475"/>
    </source>
</evidence>
<proteinExistence type="predicted"/>
<accession>A0A178M7Z5</accession>
<feature type="transmembrane region" description="Helical" evidence="7">
    <location>
        <begin position="116"/>
        <end position="135"/>
    </location>
</feature>
<dbReference type="OrthoDB" id="9788108at2"/>
<dbReference type="GO" id="GO:0055085">
    <property type="term" value="P:transmembrane transport"/>
    <property type="evidence" value="ECO:0007669"/>
    <property type="project" value="InterPro"/>
</dbReference>
<evidence type="ECO:0000256" key="7">
    <source>
        <dbReference type="SAM" id="Phobius"/>
    </source>
</evidence>
<evidence type="ECO:0000313" key="9">
    <source>
        <dbReference type="EMBL" id="OAN44155.1"/>
    </source>
</evidence>
<comment type="caution">
    <text evidence="9">The sequence shown here is derived from an EMBL/GenBank/DDBJ whole genome shotgun (WGS) entry which is preliminary data.</text>
</comment>
<dbReference type="EMBL" id="LWQS01000071">
    <property type="protein sequence ID" value="OAN44155.1"/>
    <property type="molecule type" value="Genomic_DNA"/>
</dbReference>
<reference evidence="9 10" key="1">
    <citation type="submission" date="2016-04" db="EMBL/GenBank/DDBJ databases">
        <title>Chloroflexus islandicus sp. nov., a thermophilic filamentous anoxygenic phototrophic bacterium from geyser Strokkur (Iceland).</title>
        <authorList>
            <person name="Gaisin V.A."/>
            <person name="Kalashnikov A.M."/>
            <person name="Sukhacheva M.V."/>
            <person name="Grouzdev D.S."/>
            <person name="Ivanov T.M."/>
            <person name="Kuznetsov B."/>
            <person name="Gorlenko V.M."/>
        </authorList>
    </citation>
    <scope>NUCLEOTIDE SEQUENCE [LARGE SCALE GENOMIC DNA]</scope>
    <source>
        <strain evidence="10">isl-2</strain>
    </source>
</reference>
<dbReference type="InterPro" id="IPR000515">
    <property type="entry name" value="MetI-like"/>
</dbReference>
<feature type="transmembrane region" description="Helical" evidence="7">
    <location>
        <begin position="217"/>
        <end position="238"/>
    </location>
</feature>
<feature type="transmembrane region" description="Helical" evidence="7">
    <location>
        <begin position="82"/>
        <end position="104"/>
    </location>
</feature>
<keyword evidence="4 7" id="KW-0812">Transmembrane</keyword>
<dbReference type="GO" id="GO:0005886">
    <property type="term" value="C:plasma membrane"/>
    <property type="evidence" value="ECO:0007669"/>
    <property type="project" value="UniProtKB-SubCell"/>
</dbReference>
<dbReference type="PROSITE" id="PS50928">
    <property type="entry name" value="ABC_TM1"/>
    <property type="match status" value="1"/>
</dbReference>
<keyword evidence="10" id="KW-1185">Reference proteome</keyword>
<dbReference type="SUPFAM" id="SSF161098">
    <property type="entry name" value="MetI-like"/>
    <property type="match status" value="1"/>
</dbReference>
<name>A0A178M7Z5_9CHLR</name>
<organism evidence="9 10">
    <name type="scientific">Chloroflexus islandicus</name>
    <dbReference type="NCBI Taxonomy" id="1707952"/>
    <lineage>
        <taxon>Bacteria</taxon>
        <taxon>Bacillati</taxon>
        <taxon>Chloroflexota</taxon>
        <taxon>Chloroflexia</taxon>
        <taxon>Chloroflexales</taxon>
        <taxon>Chloroflexineae</taxon>
        <taxon>Chloroflexaceae</taxon>
        <taxon>Chloroflexus</taxon>
    </lineage>
</organism>
<evidence type="ECO:0000256" key="6">
    <source>
        <dbReference type="ARBA" id="ARBA00023136"/>
    </source>
</evidence>
<dbReference type="RefSeq" id="WP_066789676.1">
    <property type="nucleotide sequence ID" value="NZ_LWQS01000071.1"/>
</dbReference>
<keyword evidence="5 7" id="KW-1133">Transmembrane helix</keyword>
<dbReference type="InterPro" id="IPR050809">
    <property type="entry name" value="UgpAE/MalFG_permease"/>
</dbReference>
<sequence>MGKSELWRRLRLRENLQGYRFLLPWIIGFALFTAAPLAQTFQYSLSNVKVAVTGIELAAVGWQNYTRALFTDPTFVQLLVEYLIETAVSVPIILIFSLIIALFLNVPFWGRSIFRTIFFLPVVITSGPVISELVAQGATSAPQVASSAAVAAFVAQLPALLREPVQYLLTSFILILWFSGVQILIYLAGLQKIDRFVYEAAAVDGASAWEMFWKITLPALTTTTLINALYTVITLSHFSENKVIKYIAARIYDVEGGIGYASAMAFLYSLALIALLVATFAVLRPRVKD</sequence>
<dbReference type="PANTHER" id="PTHR43227:SF3">
    <property type="entry name" value="BINDING-PROTEIN-DEPENDENT TRANSPORT SYSTEMS INNER MEMBRANE COMPONENT"/>
    <property type="match status" value="1"/>
</dbReference>
<evidence type="ECO:0000313" key="10">
    <source>
        <dbReference type="Proteomes" id="UP000078287"/>
    </source>
</evidence>
<feature type="transmembrane region" description="Helical" evidence="7">
    <location>
        <begin position="167"/>
        <end position="188"/>
    </location>
</feature>
<evidence type="ECO:0000259" key="8">
    <source>
        <dbReference type="PROSITE" id="PS50928"/>
    </source>
</evidence>
<protein>
    <submittedName>
        <fullName evidence="9">ABC transporter permease</fullName>
    </submittedName>
</protein>
<dbReference type="Proteomes" id="UP000078287">
    <property type="component" value="Unassembled WGS sequence"/>
</dbReference>
<evidence type="ECO:0000256" key="5">
    <source>
        <dbReference type="ARBA" id="ARBA00022989"/>
    </source>
</evidence>
<keyword evidence="6 7" id="KW-0472">Membrane</keyword>
<feature type="transmembrane region" description="Helical" evidence="7">
    <location>
        <begin position="258"/>
        <end position="283"/>
    </location>
</feature>
<dbReference type="PANTHER" id="PTHR43227">
    <property type="entry name" value="BLL4140 PROTEIN"/>
    <property type="match status" value="1"/>
</dbReference>
<keyword evidence="2" id="KW-0813">Transport</keyword>
<dbReference type="InterPro" id="IPR035906">
    <property type="entry name" value="MetI-like_sf"/>
</dbReference>
<dbReference type="STRING" id="1707952.A6A03_03125"/>
<evidence type="ECO:0000256" key="2">
    <source>
        <dbReference type="ARBA" id="ARBA00022448"/>
    </source>
</evidence>